<comment type="catalytic activity">
    <reaction evidence="1 5">
        <text>3-dehydroquinate = 3-dehydroshikimate + H2O</text>
        <dbReference type="Rhea" id="RHEA:21096"/>
        <dbReference type="ChEBI" id="CHEBI:15377"/>
        <dbReference type="ChEBI" id="CHEBI:16630"/>
        <dbReference type="ChEBI" id="CHEBI:32364"/>
        <dbReference type="EC" id="4.2.1.10"/>
    </reaction>
</comment>
<dbReference type="PANTHER" id="PTHR43699:SF1">
    <property type="entry name" value="3-DEHYDROQUINATE DEHYDRATASE"/>
    <property type="match status" value="1"/>
</dbReference>
<reference evidence="6 7" key="1">
    <citation type="submission" date="2018-05" db="EMBL/GenBank/DDBJ databases">
        <title>Genomic Encyclopedia of Type Strains, Phase IV (KMG-IV): sequencing the most valuable type-strain genomes for metagenomic binning, comparative biology and taxonomic classification.</title>
        <authorList>
            <person name="Goeker M."/>
        </authorList>
    </citation>
    <scope>NUCLEOTIDE SEQUENCE [LARGE SCALE GENOMIC DNA]</scope>
    <source>
        <strain evidence="6 7">DSM 28556</strain>
    </source>
</reference>
<name>A0A2V3W0U5_9BACI</name>
<dbReference type="GO" id="GO:0003855">
    <property type="term" value="F:3-dehydroquinate dehydratase activity"/>
    <property type="evidence" value="ECO:0007669"/>
    <property type="project" value="UniProtKB-UniRule"/>
</dbReference>
<comment type="pathway">
    <text evidence="5">Metabolic intermediate biosynthesis; chorismate biosynthesis; chorismate from D-erythrose 4-phosphate and phosphoenolpyruvate: step 3/7.</text>
</comment>
<dbReference type="FunFam" id="3.20.20.70:FF:000047">
    <property type="entry name" value="3-dehydroquinate dehydratase"/>
    <property type="match status" value="1"/>
</dbReference>
<organism evidence="6 7">
    <name type="scientific">Pseudogracilibacillus auburnensis</name>
    <dbReference type="NCBI Taxonomy" id="1494959"/>
    <lineage>
        <taxon>Bacteria</taxon>
        <taxon>Bacillati</taxon>
        <taxon>Bacillota</taxon>
        <taxon>Bacilli</taxon>
        <taxon>Bacillales</taxon>
        <taxon>Bacillaceae</taxon>
        <taxon>Pseudogracilibacillus</taxon>
    </lineage>
</organism>
<evidence type="ECO:0000256" key="3">
    <source>
        <dbReference type="ARBA" id="ARBA00023239"/>
    </source>
</evidence>
<dbReference type="OrthoDB" id="9813659at2"/>
<dbReference type="UniPathway" id="UPA00053">
    <property type="reaction ID" value="UER00086"/>
</dbReference>
<keyword evidence="3 5" id="KW-0456">Lyase</keyword>
<feature type="binding site" evidence="5">
    <location>
        <position position="231"/>
    </location>
    <ligand>
        <name>3-dehydroquinate</name>
        <dbReference type="ChEBI" id="CHEBI:32364"/>
    </ligand>
</feature>
<comment type="similarity">
    <text evidence="5">Belongs to the type-I 3-dehydroquinase family.</text>
</comment>
<keyword evidence="2 5" id="KW-0057">Aromatic amino acid biosynthesis</keyword>
<keyword evidence="5" id="KW-0028">Amino-acid biosynthesis</keyword>
<feature type="active site" description="Proton donor/acceptor" evidence="5">
    <location>
        <position position="139"/>
    </location>
</feature>
<dbReference type="InterPro" id="IPR050146">
    <property type="entry name" value="Type-I_3-dehydroquinase"/>
</dbReference>
<dbReference type="HAMAP" id="MF_00214">
    <property type="entry name" value="AroD"/>
    <property type="match status" value="1"/>
</dbReference>
<dbReference type="Gene3D" id="3.20.20.70">
    <property type="entry name" value="Aldolase class I"/>
    <property type="match status" value="1"/>
</dbReference>
<feature type="binding site" evidence="5">
    <location>
        <position position="227"/>
    </location>
    <ligand>
        <name>3-dehydroquinate</name>
        <dbReference type="ChEBI" id="CHEBI:32364"/>
    </ligand>
</feature>
<keyword evidence="4 5" id="KW-0704">Schiff base</keyword>
<dbReference type="RefSeq" id="WP_110395845.1">
    <property type="nucleotide sequence ID" value="NZ_JBHUHB010000001.1"/>
</dbReference>
<dbReference type="AlphaFoldDB" id="A0A2V3W0U5"/>
<dbReference type="GO" id="GO:0009073">
    <property type="term" value="P:aromatic amino acid family biosynthetic process"/>
    <property type="evidence" value="ECO:0007669"/>
    <property type="project" value="UniProtKB-KW"/>
</dbReference>
<dbReference type="GO" id="GO:0008652">
    <property type="term" value="P:amino acid biosynthetic process"/>
    <property type="evidence" value="ECO:0007669"/>
    <property type="project" value="UniProtKB-KW"/>
</dbReference>
<evidence type="ECO:0000256" key="4">
    <source>
        <dbReference type="ARBA" id="ARBA00023270"/>
    </source>
</evidence>
<sequence>MTTDIFENKKAPYICTPLTGKTKVEVLDQLEKILPQTPDLIEWRADFLTDLADVELVLALVAEIKNTTDIPLLFTIRAAHEGGEEISLTEDEKVHLISEVCRKTKVDFVDYETSNEEKFVKAIRSVSKENGKQLILSYHNFTFTPDNEEIVKRAKLAEQHGADIAKFAVMPKTQEDVLRLLEVTKTIDDLLDVPVVTMSMGDIGGLSRIVGWAYGSIITFGVGVELSAPGQIPVKKLRETIKLTQELVPSWE</sequence>
<evidence type="ECO:0000256" key="1">
    <source>
        <dbReference type="ARBA" id="ARBA00001864"/>
    </source>
</evidence>
<comment type="function">
    <text evidence="5">Involved in the third step of the chorismate pathway, which leads to the biosynthesis of aromatic amino acids. Catalyzes the cis-dehydration of 3-dehydroquinate (DHQ) and introduces the first double bond of the aromatic ring to yield 3-dehydroshikimate.</text>
</comment>
<dbReference type="CDD" id="cd00502">
    <property type="entry name" value="DHQase_I"/>
    <property type="match status" value="1"/>
</dbReference>
<feature type="binding site" evidence="5">
    <location>
        <position position="77"/>
    </location>
    <ligand>
        <name>3-dehydroquinate</name>
        <dbReference type="ChEBI" id="CHEBI:32364"/>
    </ligand>
</feature>
<comment type="caution">
    <text evidence="5">Lacks conserved residue(s) required for the propagation of feature annotation.</text>
</comment>
<dbReference type="GO" id="GO:0046279">
    <property type="term" value="P:3,4-dihydroxybenzoate biosynthetic process"/>
    <property type="evidence" value="ECO:0007669"/>
    <property type="project" value="TreeGrafter"/>
</dbReference>
<dbReference type="PANTHER" id="PTHR43699">
    <property type="entry name" value="3-DEHYDROQUINATE DEHYDRATASE"/>
    <property type="match status" value="1"/>
</dbReference>
<dbReference type="NCBIfam" id="TIGR01093">
    <property type="entry name" value="aroD"/>
    <property type="match status" value="1"/>
</dbReference>
<dbReference type="GO" id="GO:0009423">
    <property type="term" value="P:chorismate biosynthetic process"/>
    <property type="evidence" value="ECO:0007669"/>
    <property type="project" value="UniProtKB-UniRule"/>
</dbReference>
<dbReference type="InterPro" id="IPR001381">
    <property type="entry name" value="DHquinase_I"/>
</dbReference>
<feature type="active site" description="Schiff-base intermediate with substrate" evidence="5">
    <location>
        <position position="166"/>
    </location>
</feature>
<feature type="binding site" evidence="5">
    <location>
        <begin position="42"/>
        <end position="44"/>
    </location>
    <ligand>
        <name>3-dehydroquinate</name>
        <dbReference type="ChEBI" id="CHEBI:32364"/>
    </ligand>
</feature>
<dbReference type="EMBL" id="QJJQ01000009">
    <property type="protein sequence ID" value="PXW85875.1"/>
    <property type="molecule type" value="Genomic_DNA"/>
</dbReference>
<dbReference type="InterPro" id="IPR013785">
    <property type="entry name" value="Aldolase_TIM"/>
</dbReference>
<keyword evidence="7" id="KW-1185">Reference proteome</keyword>
<feature type="binding site" evidence="5">
    <location>
        <position position="208"/>
    </location>
    <ligand>
        <name>3-dehydroquinate</name>
        <dbReference type="ChEBI" id="CHEBI:32364"/>
    </ligand>
</feature>
<evidence type="ECO:0000256" key="2">
    <source>
        <dbReference type="ARBA" id="ARBA00023141"/>
    </source>
</evidence>
<proteinExistence type="inferred from homology"/>
<evidence type="ECO:0000256" key="5">
    <source>
        <dbReference type="HAMAP-Rule" id="MF_00214"/>
    </source>
</evidence>
<dbReference type="Proteomes" id="UP000247978">
    <property type="component" value="Unassembled WGS sequence"/>
</dbReference>
<comment type="subunit">
    <text evidence="5">Homodimer.</text>
</comment>
<evidence type="ECO:0000313" key="7">
    <source>
        <dbReference type="Proteomes" id="UP000247978"/>
    </source>
</evidence>
<dbReference type="SUPFAM" id="SSF51569">
    <property type="entry name" value="Aldolase"/>
    <property type="match status" value="1"/>
</dbReference>
<dbReference type="EC" id="4.2.1.10" evidence="5"/>
<dbReference type="Pfam" id="PF01487">
    <property type="entry name" value="DHquinase_I"/>
    <property type="match status" value="1"/>
</dbReference>
<gene>
    <name evidence="5" type="primary">aroD</name>
    <name evidence="6" type="ORF">DFR56_10937</name>
</gene>
<comment type="caution">
    <text evidence="6">The sequence shown here is derived from an EMBL/GenBank/DDBJ whole genome shotgun (WGS) entry which is preliminary data.</text>
</comment>
<protein>
    <recommendedName>
        <fullName evidence="5">3-dehydroquinate dehydratase</fullName>
        <shortName evidence="5">3-dehydroquinase</shortName>
        <ecNumber evidence="5">4.2.1.10</ecNumber>
    </recommendedName>
    <alternativeName>
        <fullName evidence="5">Type I DHQase</fullName>
    </alternativeName>
    <alternativeName>
        <fullName evidence="5">Type I dehydroquinase</fullName>
        <shortName evidence="5">DHQ1</shortName>
    </alternativeName>
</protein>
<evidence type="ECO:0000313" key="6">
    <source>
        <dbReference type="EMBL" id="PXW85875.1"/>
    </source>
</evidence>
<accession>A0A2V3W0U5</accession>